<feature type="signal peptide" evidence="13">
    <location>
        <begin position="1"/>
        <end position="17"/>
    </location>
</feature>
<dbReference type="AlphaFoldDB" id="A0A852CR63"/>
<evidence type="ECO:0000256" key="12">
    <source>
        <dbReference type="SAM" id="Phobius"/>
    </source>
</evidence>
<evidence type="ECO:0000256" key="2">
    <source>
        <dbReference type="ARBA" id="ARBA00022448"/>
    </source>
</evidence>
<dbReference type="GO" id="GO:0016020">
    <property type="term" value="C:membrane"/>
    <property type="evidence" value="ECO:0007669"/>
    <property type="project" value="InterPro"/>
</dbReference>
<evidence type="ECO:0000256" key="5">
    <source>
        <dbReference type="ARBA" id="ARBA00022989"/>
    </source>
</evidence>
<feature type="non-terminal residue" evidence="14">
    <location>
        <position position="1"/>
    </location>
</feature>
<dbReference type="PANTHER" id="PTHR16950">
    <property type="entry name" value="ZINC TRANSPORTER SLC39A7 HISTIDINE-RICH MEMBRANE PROTEIN KE4"/>
    <property type="match status" value="1"/>
</dbReference>
<feature type="transmembrane region" description="Helical" evidence="12">
    <location>
        <begin position="62"/>
        <end position="81"/>
    </location>
</feature>
<evidence type="ECO:0000313" key="14">
    <source>
        <dbReference type="EMBL" id="NXP83399.1"/>
    </source>
</evidence>
<dbReference type="EMBL" id="WBNM01049531">
    <property type="protein sequence ID" value="NXP83399.1"/>
    <property type="molecule type" value="Genomic_DNA"/>
</dbReference>
<evidence type="ECO:0000256" key="1">
    <source>
        <dbReference type="ARBA" id="ARBA00004257"/>
    </source>
</evidence>
<keyword evidence="4" id="KW-0406">Ion transport</keyword>
<proteinExistence type="inferred from homology"/>
<dbReference type="PANTHER" id="PTHR16950:SF25">
    <property type="entry name" value="ZINC TRANSPORTER SLC39A7"/>
    <property type="match status" value="1"/>
</dbReference>
<evidence type="ECO:0000256" key="3">
    <source>
        <dbReference type="ARBA" id="ARBA00022692"/>
    </source>
</evidence>
<protein>
    <recommendedName>
        <fullName evidence="9">Zinc transporter SLC39A7</fullName>
    </recommendedName>
    <alternativeName>
        <fullName evidence="10">Solute carrier family 39 member 7</fullName>
    </alternativeName>
    <alternativeName>
        <fullName evidence="11">Zrt-, Irt-like protein 7</fullName>
    </alternativeName>
</protein>
<accession>A0A852CR63</accession>
<evidence type="ECO:0000256" key="10">
    <source>
        <dbReference type="ARBA" id="ARBA00042780"/>
    </source>
</evidence>
<dbReference type="InterPro" id="IPR003689">
    <property type="entry name" value="ZIP"/>
</dbReference>
<evidence type="ECO:0000256" key="6">
    <source>
        <dbReference type="ARBA" id="ARBA00023136"/>
    </source>
</evidence>
<comment type="similarity">
    <text evidence="8">Belongs to the ZIP transporter (TC 2.A.5) family. KE4/Catsup subfamily.</text>
</comment>
<evidence type="ECO:0000313" key="15">
    <source>
        <dbReference type="Proteomes" id="UP000611227"/>
    </source>
</evidence>
<comment type="catalytic activity">
    <reaction evidence="7">
        <text>Zn(2+)(in) = Zn(2+)(out)</text>
        <dbReference type="Rhea" id="RHEA:29351"/>
        <dbReference type="ChEBI" id="CHEBI:29105"/>
    </reaction>
</comment>
<feature type="transmembrane region" description="Helical" evidence="12">
    <location>
        <begin position="31"/>
        <end position="50"/>
    </location>
</feature>
<reference evidence="14" key="1">
    <citation type="submission" date="2019-09" db="EMBL/GenBank/DDBJ databases">
        <title>Bird 10,000 Genomes (B10K) Project - Family phase.</title>
        <authorList>
            <person name="Zhang G."/>
        </authorList>
    </citation>
    <scope>NUCLEOTIDE SEQUENCE</scope>
    <source>
        <strain evidence="14">B10K-DU-001-30</strain>
        <tissue evidence="14">Muscle</tissue>
    </source>
</reference>
<keyword evidence="15" id="KW-1185">Reference proteome</keyword>
<comment type="caution">
    <text evidence="14">The sequence shown here is derived from an EMBL/GenBank/DDBJ whole genome shotgun (WGS) entry which is preliminary data.</text>
</comment>
<name>A0A852CR63_9PICI</name>
<feature type="non-terminal residue" evidence="14">
    <location>
        <position position="82"/>
    </location>
</feature>
<keyword evidence="5 12" id="KW-1133">Transmembrane helix</keyword>
<keyword evidence="3 12" id="KW-0812">Transmembrane</keyword>
<feature type="chain" id="PRO_5032754340" description="Zinc transporter SLC39A7" evidence="13">
    <location>
        <begin position="18"/>
        <end position="82"/>
    </location>
</feature>
<keyword evidence="2" id="KW-0813">Transport</keyword>
<organism evidence="14 15">
    <name type="scientific">Ramphastos sulfuratus</name>
    <dbReference type="NCBI Taxonomy" id="322582"/>
    <lineage>
        <taxon>Eukaryota</taxon>
        <taxon>Metazoa</taxon>
        <taxon>Chordata</taxon>
        <taxon>Craniata</taxon>
        <taxon>Vertebrata</taxon>
        <taxon>Euteleostomi</taxon>
        <taxon>Archelosauria</taxon>
        <taxon>Archosauria</taxon>
        <taxon>Dinosauria</taxon>
        <taxon>Saurischia</taxon>
        <taxon>Theropoda</taxon>
        <taxon>Coelurosauria</taxon>
        <taxon>Aves</taxon>
        <taxon>Neognathae</taxon>
        <taxon>Neoaves</taxon>
        <taxon>Telluraves</taxon>
        <taxon>Coraciimorphae</taxon>
        <taxon>Piciformes</taxon>
        <taxon>Ramphastidae</taxon>
        <taxon>Ramphastos</taxon>
    </lineage>
</organism>
<evidence type="ECO:0000256" key="4">
    <source>
        <dbReference type="ARBA" id="ARBA00022906"/>
    </source>
</evidence>
<sequence>MCLQLVMALGAVVGASCSLLAQRVAEVAASGVLPFTAGGFIYLGTVTVLPELLRDPSPLQSLLQLLGLLGGMAMMVAIGQYE</sequence>
<evidence type="ECO:0000256" key="11">
    <source>
        <dbReference type="ARBA" id="ARBA00043053"/>
    </source>
</evidence>
<dbReference type="GO" id="GO:0005385">
    <property type="term" value="F:zinc ion transmembrane transporter activity"/>
    <property type="evidence" value="ECO:0007669"/>
    <property type="project" value="TreeGrafter"/>
</dbReference>
<dbReference type="Proteomes" id="UP000611227">
    <property type="component" value="Unassembled WGS sequence"/>
</dbReference>
<evidence type="ECO:0000256" key="8">
    <source>
        <dbReference type="ARBA" id="ARBA00038485"/>
    </source>
</evidence>
<gene>
    <name evidence="14" type="primary">Slc39a7_1</name>
    <name evidence="14" type="ORF">RAMSUL_R15194</name>
</gene>
<evidence type="ECO:0000256" key="13">
    <source>
        <dbReference type="SAM" id="SignalP"/>
    </source>
</evidence>
<keyword evidence="4" id="KW-0864">Zinc transport</keyword>
<evidence type="ECO:0000256" key="9">
    <source>
        <dbReference type="ARBA" id="ARBA00039859"/>
    </source>
</evidence>
<keyword evidence="13" id="KW-0732">Signal</keyword>
<evidence type="ECO:0000256" key="7">
    <source>
        <dbReference type="ARBA" id="ARBA00034634"/>
    </source>
</evidence>
<comment type="subcellular location">
    <subcellularLocation>
        <location evidence="1">Golgi apparatus</location>
        <location evidence="1">cis-Golgi network membrane</location>
        <topology evidence="1">Multi-pass membrane protein</topology>
    </subcellularLocation>
</comment>
<keyword evidence="6 12" id="KW-0472">Membrane</keyword>
<dbReference type="GO" id="GO:0005794">
    <property type="term" value="C:Golgi apparatus"/>
    <property type="evidence" value="ECO:0007669"/>
    <property type="project" value="UniProtKB-SubCell"/>
</dbReference>
<dbReference type="Pfam" id="PF02535">
    <property type="entry name" value="Zip"/>
    <property type="match status" value="1"/>
</dbReference>
<dbReference type="GO" id="GO:0006882">
    <property type="term" value="P:intracellular zinc ion homeostasis"/>
    <property type="evidence" value="ECO:0007669"/>
    <property type="project" value="TreeGrafter"/>
</dbReference>
<keyword evidence="4" id="KW-0862">Zinc</keyword>